<feature type="region of interest" description="Disordered" evidence="1">
    <location>
        <begin position="34"/>
        <end position="67"/>
    </location>
</feature>
<evidence type="ECO:0000256" key="1">
    <source>
        <dbReference type="SAM" id="MobiDB-lite"/>
    </source>
</evidence>
<feature type="compositionally biased region" description="Polar residues" evidence="1">
    <location>
        <begin position="35"/>
        <end position="50"/>
    </location>
</feature>
<sequence length="99" mass="10946">MRKTKAVQPDAIPSYQVYFGPLFGSGRFLWGPKLPSSTEQSSQPLAQSDFAQEDQLGRAASIDGPPDKVQNCVPSMLAVRVLLGRRGLPSQFLWMRPQL</sequence>
<name>A0A7S1I369_9EUGL</name>
<gene>
    <name evidence="2" type="ORF">EGYM00392_LOCUS10630</name>
</gene>
<accession>A0A7S1I369</accession>
<protein>
    <submittedName>
        <fullName evidence="2">Uncharacterized protein</fullName>
    </submittedName>
</protein>
<proteinExistence type="predicted"/>
<dbReference type="EMBL" id="HBGA01028833">
    <property type="protein sequence ID" value="CAD8999558.1"/>
    <property type="molecule type" value="Transcribed_RNA"/>
</dbReference>
<dbReference type="AlphaFoldDB" id="A0A7S1I369"/>
<evidence type="ECO:0000313" key="2">
    <source>
        <dbReference type="EMBL" id="CAD8999558.1"/>
    </source>
</evidence>
<reference evidence="2" key="1">
    <citation type="submission" date="2021-01" db="EMBL/GenBank/DDBJ databases">
        <authorList>
            <person name="Corre E."/>
            <person name="Pelletier E."/>
            <person name="Niang G."/>
            <person name="Scheremetjew M."/>
            <person name="Finn R."/>
            <person name="Kale V."/>
            <person name="Holt S."/>
            <person name="Cochrane G."/>
            <person name="Meng A."/>
            <person name="Brown T."/>
            <person name="Cohen L."/>
        </authorList>
    </citation>
    <scope>NUCLEOTIDE SEQUENCE</scope>
    <source>
        <strain evidence="2">NIES-381</strain>
    </source>
</reference>
<organism evidence="2">
    <name type="scientific">Eutreptiella gymnastica</name>
    <dbReference type="NCBI Taxonomy" id="73025"/>
    <lineage>
        <taxon>Eukaryota</taxon>
        <taxon>Discoba</taxon>
        <taxon>Euglenozoa</taxon>
        <taxon>Euglenida</taxon>
        <taxon>Spirocuta</taxon>
        <taxon>Euglenophyceae</taxon>
        <taxon>Eutreptiales</taxon>
        <taxon>Eutreptiaceae</taxon>
        <taxon>Eutreptiella</taxon>
    </lineage>
</organism>